<accession>A0AAD7VFM4</accession>
<dbReference type="GO" id="GO:0034244">
    <property type="term" value="P:negative regulation of transcription elongation by RNA polymerase II"/>
    <property type="evidence" value="ECO:0007669"/>
    <property type="project" value="InterPro"/>
</dbReference>
<evidence type="ECO:0000256" key="2">
    <source>
        <dbReference type="ARBA" id="ARBA00022771"/>
    </source>
</evidence>
<name>A0AAD7VFM4_QUISA</name>
<dbReference type="EMBL" id="JARAOO010000003">
    <property type="protein sequence ID" value="KAJ7974091.1"/>
    <property type="molecule type" value="Genomic_DNA"/>
</dbReference>
<keyword evidence="3" id="KW-0862">Zinc</keyword>
<sequence length="291" mass="33008">MLQVTVCQKCGDRGFPETLNYCVKCGETAEHTYCLDKLPNFLNEGVPWTCEDCTIRVEGESAPDNPSPASVVNSKCMDMRSQQAQCSRRRKRKRGKFYLNCKICGTSDGLEAHLSNKAHLSASKLAAQLPEVLHLDLVHKSDVWPECFYLSSPTDEHIAVYFFSKNESYQRSLDSLVETLMCQGQSMRTLVDSIEVLIFSSIELPLQLWRIQGKHYLWAVFKESHHKDSHNNIQSSRRNIVIGKEKSGTKIFDIQCPFHTISNKCPGNKEKEKAPSSDNFKIKWNLGPGCK</sequence>
<keyword evidence="4" id="KW-0805">Transcription regulation</keyword>
<dbReference type="SUPFAM" id="SSF57903">
    <property type="entry name" value="FYVE/PHD zinc finger"/>
    <property type="match status" value="1"/>
</dbReference>
<dbReference type="PANTHER" id="PTHR33304:SF18">
    <property type="entry name" value="CHROMATIN REGULATOR PHD FAMILY-RELATED"/>
    <property type="match status" value="1"/>
</dbReference>
<dbReference type="AlphaFoldDB" id="A0AAD7VFM4"/>
<keyword evidence="2" id="KW-0863">Zinc-finger</keyword>
<evidence type="ECO:0000256" key="5">
    <source>
        <dbReference type="ARBA" id="ARBA00023163"/>
    </source>
</evidence>
<dbReference type="InterPro" id="IPR056280">
    <property type="entry name" value="AIPP2-like_SPOC"/>
</dbReference>
<evidence type="ECO:0000256" key="3">
    <source>
        <dbReference type="ARBA" id="ARBA00022833"/>
    </source>
</evidence>
<dbReference type="GO" id="GO:0140566">
    <property type="term" value="F:histone reader activity"/>
    <property type="evidence" value="ECO:0007669"/>
    <property type="project" value="InterPro"/>
</dbReference>
<reference evidence="7" key="1">
    <citation type="journal article" date="2023" name="Science">
        <title>Elucidation of the pathway for biosynthesis of saponin adjuvants from the soapbark tree.</title>
        <authorList>
            <person name="Reed J."/>
            <person name="Orme A."/>
            <person name="El-Demerdash A."/>
            <person name="Owen C."/>
            <person name="Martin L.B.B."/>
            <person name="Misra R.C."/>
            <person name="Kikuchi S."/>
            <person name="Rejzek M."/>
            <person name="Martin A.C."/>
            <person name="Harkess A."/>
            <person name="Leebens-Mack J."/>
            <person name="Louveau T."/>
            <person name="Stephenson M.J."/>
            <person name="Osbourn A."/>
        </authorList>
    </citation>
    <scope>NUCLEOTIDE SEQUENCE</scope>
    <source>
        <strain evidence="7">S10</strain>
    </source>
</reference>
<evidence type="ECO:0000256" key="1">
    <source>
        <dbReference type="ARBA" id="ARBA00022723"/>
    </source>
</evidence>
<evidence type="ECO:0000313" key="7">
    <source>
        <dbReference type="EMBL" id="KAJ7974091.1"/>
    </source>
</evidence>
<organism evidence="7 8">
    <name type="scientific">Quillaja saponaria</name>
    <name type="common">Soap bark tree</name>
    <dbReference type="NCBI Taxonomy" id="32244"/>
    <lineage>
        <taxon>Eukaryota</taxon>
        <taxon>Viridiplantae</taxon>
        <taxon>Streptophyta</taxon>
        <taxon>Embryophyta</taxon>
        <taxon>Tracheophyta</taxon>
        <taxon>Spermatophyta</taxon>
        <taxon>Magnoliopsida</taxon>
        <taxon>eudicotyledons</taxon>
        <taxon>Gunneridae</taxon>
        <taxon>Pentapetalae</taxon>
        <taxon>rosids</taxon>
        <taxon>fabids</taxon>
        <taxon>Fabales</taxon>
        <taxon>Quillajaceae</taxon>
        <taxon>Quillaja</taxon>
    </lineage>
</organism>
<dbReference type="InterPro" id="IPR049914">
    <property type="entry name" value="PHD1-3/5-6"/>
</dbReference>
<comment type="caution">
    <text evidence="7">The sequence shown here is derived from an EMBL/GenBank/DDBJ whole genome shotgun (WGS) entry which is preliminary data.</text>
</comment>
<gene>
    <name evidence="7" type="ORF">O6P43_004217</name>
</gene>
<dbReference type="InterPro" id="IPR011011">
    <property type="entry name" value="Znf_FYVE_PHD"/>
</dbReference>
<evidence type="ECO:0000256" key="4">
    <source>
        <dbReference type="ARBA" id="ARBA00023015"/>
    </source>
</evidence>
<protein>
    <submittedName>
        <fullName evidence="7">RING/FYVE/PHD zinc finger superfamily protein</fullName>
    </submittedName>
</protein>
<dbReference type="Gene3D" id="3.30.40.10">
    <property type="entry name" value="Zinc/RING finger domain, C3HC4 (zinc finger)"/>
    <property type="match status" value="1"/>
</dbReference>
<evidence type="ECO:0000259" key="6">
    <source>
        <dbReference type="Pfam" id="PF23121"/>
    </source>
</evidence>
<proteinExistence type="predicted"/>
<dbReference type="Pfam" id="PF23121">
    <property type="entry name" value="SPOC_AIPP2"/>
    <property type="match status" value="1"/>
</dbReference>
<dbReference type="PANTHER" id="PTHR33304">
    <property type="match status" value="1"/>
</dbReference>
<keyword evidence="5" id="KW-0804">Transcription</keyword>
<evidence type="ECO:0000313" key="8">
    <source>
        <dbReference type="Proteomes" id="UP001163823"/>
    </source>
</evidence>
<dbReference type="GO" id="GO:0008270">
    <property type="term" value="F:zinc ion binding"/>
    <property type="evidence" value="ECO:0007669"/>
    <property type="project" value="UniProtKB-KW"/>
</dbReference>
<keyword evidence="8" id="KW-1185">Reference proteome</keyword>
<feature type="domain" description="AIPP2-like SPOC-like" evidence="6">
    <location>
        <begin position="94"/>
        <end position="221"/>
    </location>
</feature>
<keyword evidence="1" id="KW-0479">Metal-binding</keyword>
<dbReference type="Proteomes" id="UP001163823">
    <property type="component" value="Chromosome 3"/>
</dbReference>
<dbReference type="InterPro" id="IPR013083">
    <property type="entry name" value="Znf_RING/FYVE/PHD"/>
</dbReference>
<dbReference type="EMBL" id="JARAOO010000003">
    <property type="protein sequence ID" value="KAJ7974090.1"/>
    <property type="molecule type" value="Genomic_DNA"/>
</dbReference>